<sequence length="290" mass="29832">MNSAVLSNGTVDRESTSGVALRLLPIINALEHDDGTQQSQHLASLLQQLPGLSSSWSDRDDSTGKEAACASLLSGLNRLVKSQTLLPERCECLSAVVKDLMVALIKEVFPDGTSQQASTLSKRTAAYTMLKLILREGASMLPLLPADALGVFQLASKAAVLPDKGGSQADGLRPGVTTRADHALPLIIGLAGAAAQIVCAAERRAAGAGPAAGAVRRSLDGSGGLDAQAEGLLGAAQWACGVLQVAIQRLTGGVWCAVRMSLDESGGLDAQAEEPLGAVQRAYGVLQFNG</sequence>
<reference evidence="1" key="1">
    <citation type="submission" date="2017-08" db="EMBL/GenBank/DDBJ databases">
        <authorList>
            <person name="Polle J.E."/>
            <person name="Barry K."/>
            <person name="Cushman J."/>
            <person name="Schmutz J."/>
            <person name="Tran D."/>
            <person name="Hathwaick L.T."/>
            <person name="Yim W.C."/>
            <person name="Jenkins J."/>
            <person name="Mckie-Krisberg Z.M."/>
            <person name="Prochnik S."/>
            <person name="Lindquist E."/>
            <person name="Dockter R.B."/>
            <person name="Adam C."/>
            <person name="Molina H."/>
            <person name="Bunkerborg J."/>
            <person name="Jin E."/>
            <person name="Buchheim M."/>
            <person name="Magnuson J."/>
        </authorList>
    </citation>
    <scope>NUCLEOTIDE SEQUENCE</scope>
    <source>
        <strain evidence="1">CCAP 19/18</strain>
    </source>
</reference>
<organism evidence="1 2">
    <name type="scientific">Dunaliella salina</name>
    <name type="common">Green alga</name>
    <name type="synonym">Protococcus salinus</name>
    <dbReference type="NCBI Taxonomy" id="3046"/>
    <lineage>
        <taxon>Eukaryota</taxon>
        <taxon>Viridiplantae</taxon>
        <taxon>Chlorophyta</taxon>
        <taxon>core chlorophytes</taxon>
        <taxon>Chlorophyceae</taxon>
        <taxon>CS clade</taxon>
        <taxon>Chlamydomonadales</taxon>
        <taxon>Dunaliellaceae</taxon>
        <taxon>Dunaliella</taxon>
    </lineage>
</organism>
<comment type="caution">
    <text evidence="1">The sequence shown here is derived from an EMBL/GenBank/DDBJ whole genome shotgun (WGS) entry which is preliminary data.</text>
</comment>
<name>A0ABQ7GHN7_DUNSA</name>
<evidence type="ECO:0000313" key="2">
    <source>
        <dbReference type="Proteomes" id="UP000815325"/>
    </source>
</evidence>
<evidence type="ECO:0000313" key="1">
    <source>
        <dbReference type="EMBL" id="KAF5834121.1"/>
    </source>
</evidence>
<dbReference type="EMBL" id="MU069774">
    <property type="protein sequence ID" value="KAF5834121.1"/>
    <property type="molecule type" value="Genomic_DNA"/>
</dbReference>
<keyword evidence="2" id="KW-1185">Reference proteome</keyword>
<dbReference type="Proteomes" id="UP000815325">
    <property type="component" value="Unassembled WGS sequence"/>
</dbReference>
<proteinExistence type="predicted"/>
<gene>
    <name evidence="1" type="ORF">DUNSADRAFT_9317</name>
</gene>
<protein>
    <submittedName>
        <fullName evidence="1">Uncharacterized protein</fullName>
    </submittedName>
</protein>
<accession>A0ABQ7GHN7</accession>